<feature type="compositionally biased region" description="Low complexity" evidence="1">
    <location>
        <begin position="333"/>
        <end position="344"/>
    </location>
</feature>
<feature type="region of interest" description="Disordered" evidence="1">
    <location>
        <begin position="106"/>
        <end position="163"/>
    </location>
</feature>
<feature type="compositionally biased region" description="Low complexity" evidence="1">
    <location>
        <begin position="390"/>
        <end position="400"/>
    </location>
</feature>
<feature type="region of interest" description="Disordered" evidence="1">
    <location>
        <begin position="259"/>
        <end position="511"/>
    </location>
</feature>
<feature type="compositionally biased region" description="Polar residues" evidence="1">
    <location>
        <begin position="357"/>
        <end position="368"/>
    </location>
</feature>
<evidence type="ECO:0000313" key="3">
    <source>
        <dbReference type="EMBL" id="KAG7306716.1"/>
    </source>
</evidence>
<sequence length="640" mass="70983">MKAALFLCLVIGIISEHVSAKPTQPVAEPHHHKRTNCLLLTPEKERQIELVVQRLTEFLNQLTAEMDLIDLRVINLEVDEHDHEDSSETVLQLTVNDCVRKEFDPEEFYGTDSAETKDKTGNVTQKPVEANTDRPDVAESTNTQDQNEPSNTEIKEPTTLTPVESTEEVVVITEVPVTTTMQTVADAIPVTTAVTEIDTTTTEPLVTTTYSVTTEKNDNKDEIVTSDTSTADVIANFERPREMNNVYVDYIDYENDIPISSSEENSYNEIEETPDSNDETTEPTGYFTDQNTNQTDEEPPISYNKRAVTGNDEEIINDTPNTDSYEYEDIPDSTESSSEYTDSSELPEDSNDDDVPQTPTTDNYSIINTPVVDDKNNTDIDNGTGDKENNTINQTTTITTELPNIQPVTTHPDDGPTTDVSEFNDNPTSTSSTDKKDTDTASSENDENYNDDYDLESSEYDDIEDSTELNDDADETDTEDQVQKSGSEVEEPTTSTIPQENIATTETDQDNSNVTPEIVYLNLANNGWAFIDDIRKQKGINAPPIVILQDTPKGNPMPNANKQISDVTATTSVSKSSTSVSKSETNTATSDRSPSKLYYLHLPGAGQQYLRERSKAKGDSPTLVYVESVQPNQTTYVFVD</sequence>
<dbReference type="Proteomes" id="UP000823941">
    <property type="component" value="Chromosome 11"/>
</dbReference>
<evidence type="ECO:0000256" key="1">
    <source>
        <dbReference type="SAM" id="MobiDB-lite"/>
    </source>
</evidence>
<feature type="compositionally biased region" description="Low complexity" evidence="1">
    <location>
        <begin position="259"/>
        <end position="268"/>
    </location>
</feature>
<comment type="caution">
    <text evidence="3">The sequence shown here is derived from an EMBL/GenBank/DDBJ whole genome shotgun (WGS) entry which is preliminary data.</text>
</comment>
<dbReference type="EMBL" id="JAHIBW010000011">
    <property type="protein sequence ID" value="KAG7306716.1"/>
    <property type="molecule type" value="Genomic_DNA"/>
</dbReference>
<feature type="compositionally biased region" description="Acidic residues" evidence="1">
    <location>
        <begin position="444"/>
        <end position="480"/>
    </location>
</feature>
<protein>
    <submittedName>
        <fullName evidence="3">Uncharacterized protein</fullName>
    </submittedName>
</protein>
<accession>A0ABQ7QNV7</accession>
<feature type="region of interest" description="Disordered" evidence="1">
    <location>
        <begin position="567"/>
        <end position="594"/>
    </location>
</feature>
<feature type="compositionally biased region" description="Polar residues" evidence="1">
    <location>
        <begin position="418"/>
        <end position="427"/>
    </location>
</feature>
<name>A0ABQ7QNV7_PLUXY</name>
<proteinExistence type="predicted"/>
<feature type="compositionally biased region" description="Polar residues" evidence="1">
    <location>
        <begin position="492"/>
        <end position="511"/>
    </location>
</feature>
<evidence type="ECO:0000313" key="4">
    <source>
        <dbReference type="Proteomes" id="UP000823941"/>
    </source>
</evidence>
<feature type="chain" id="PRO_5045474741" evidence="2">
    <location>
        <begin position="21"/>
        <end position="640"/>
    </location>
</feature>
<feature type="compositionally biased region" description="Low complexity" evidence="1">
    <location>
        <begin position="567"/>
        <end position="587"/>
    </location>
</feature>
<keyword evidence="2" id="KW-0732">Signal</keyword>
<reference evidence="3 4" key="1">
    <citation type="submission" date="2021-06" db="EMBL/GenBank/DDBJ databases">
        <title>A haploid diamondback moth (Plutella xylostella L.) genome assembly resolves 31 chromosomes and identifies a diamide resistance mutation.</title>
        <authorList>
            <person name="Ward C.M."/>
            <person name="Perry K.D."/>
            <person name="Baker G."/>
            <person name="Powis K."/>
            <person name="Heckel D.G."/>
            <person name="Baxter S.W."/>
        </authorList>
    </citation>
    <scope>NUCLEOTIDE SEQUENCE [LARGE SCALE GENOMIC DNA]</scope>
    <source>
        <strain evidence="3 4">LV</strain>
        <tissue evidence="3">Single pupa</tissue>
    </source>
</reference>
<feature type="signal peptide" evidence="2">
    <location>
        <begin position="1"/>
        <end position="20"/>
    </location>
</feature>
<organism evidence="3 4">
    <name type="scientific">Plutella xylostella</name>
    <name type="common">Diamondback moth</name>
    <name type="synonym">Plutella maculipennis</name>
    <dbReference type="NCBI Taxonomy" id="51655"/>
    <lineage>
        <taxon>Eukaryota</taxon>
        <taxon>Metazoa</taxon>
        <taxon>Ecdysozoa</taxon>
        <taxon>Arthropoda</taxon>
        <taxon>Hexapoda</taxon>
        <taxon>Insecta</taxon>
        <taxon>Pterygota</taxon>
        <taxon>Neoptera</taxon>
        <taxon>Endopterygota</taxon>
        <taxon>Lepidoptera</taxon>
        <taxon>Glossata</taxon>
        <taxon>Ditrysia</taxon>
        <taxon>Yponomeutoidea</taxon>
        <taxon>Plutellidae</taxon>
        <taxon>Plutella</taxon>
    </lineage>
</organism>
<evidence type="ECO:0000256" key="2">
    <source>
        <dbReference type="SAM" id="SignalP"/>
    </source>
</evidence>
<feature type="compositionally biased region" description="Acidic residues" evidence="1">
    <location>
        <begin position="345"/>
        <end position="355"/>
    </location>
</feature>
<gene>
    <name evidence="3" type="ORF">JYU34_008142</name>
</gene>
<feature type="compositionally biased region" description="Basic and acidic residues" evidence="1">
    <location>
        <begin position="372"/>
        <end position="389"/>
    </location>
</feature>
<keyword evidence="4" id="KW-1185">Reference proteome</keyword>
<feature type="compositionally biased region" description="Polar residues" evidence="1">
    <location>
        <begin position="139"/>
        <end position="152"/>
    </location>
</feature>
<feature type="compositionally biased region" description="Acidic residues" evidence="1">
    <location>
        <begin position="269"/>
        <end position="281"/>
    </location>
</feature>